<dbReference type="Proteomes" id="UP000231371">
    <property type="component" value="Unassembled WGS sequence"/>
</dbReference>
<keyword evidence="1" id="KW-0862">Zinc</keyword>
<evidence type="ECO:0000313" key="4">
    <source>
        <dbReference type="Proteomes" id="UP000231371"/>
    </source>
</evidence>
<dbReference type="EMBL" id="PCVI01000060">
    <property type="protein sequence ID" value="PIQ69836.1"/>
    <property type="molecule type" value="Genomic_DNA"/>
</dbReference>
<accession>A0A2H0KF17</accession>
<dbReference type="InterPro" id="IPR007527">
    <property type="entry name" value="Znf_SWIM"/>
</dbReference>
<comment type="caution">
    <text evidence="3">The sequence shown here is derived from an EMBL/GenBank/DDBJ whole genome shotgun (WGS) entry which is preliminary data.</text>
</comment>
<reference evidence="3 4" key="1">
    <citation type="submission" date="2017-09" db="EMBL/GenBank/DDBJ databases">
        <title>Depth-based differentiation of microbial function through sediment-hosted aquifers and enrichment of novel symbionts in the deep terrestrial subsurface.</title>
        <authorList>
            <person name="Probst A.J."/>
            <person name="Ladd B."/>
            <person name="Jarett J.K."/>
            <person name="Geller-Mcgrath D.E."/>
            <person name="Sieber C.M."/>
            <person name="Emerson J.B."/>
            <person name="Anantharaman K."/>
            <person name="Thomas B.C."/>
            <person name="Malmstrom R."/>
            <person name="Stieglmeier M."/>
            <person name="Klingl A."/>
            <person name="Woyke T."/>
            <person name="Ryan C.M."/>
            <person name="Banfield J.F."/>
        </authorList>
    </citation>
    <scope>NUCLEOTIDE SEQUENCE [LARGE SCALE GENOMIC DNA]</scope>
    <source>
        <strain evidence="3">CG11_big_fil_rev_8_21_14_0_20_40_12</strain>
    </source>
</reference>
<dbReference type="GO" id="GO:0008270">
    <property type="term" value="F:zinc ion binding"/>
    <property type="evidence" value="ECO:0007669"/>
    <property type="project" value="UniProtKB-KW"/>
</dbReference>
<dbReference type="AlphaFoldDB" id="A0A2H0KF17"/>
<protein>
    <recommendedName>
        <fullName evidence="2">SWIM-type domain-containing protein</fullName>
    </recommendedName>
</protein>
<keyword evidence="1" id="KW-0863">Zinc-finger</keyword>
<name>A0A2H0KF17_9BACT</name>
<keyword evidence="1" id="KW-0479">Metal-binding</keyword>
<proteinExistence type="predicted"/>
<sequence>MMEFSDRYMEVCDLPYCSEPDLFYWHRMKAGLCVRELRESACRLFEKRDDQLTVRDLKFAFLKMYPIKVNLGGDDHEVTVKKLKGRWVLTCDCRSWIFNLSRDRRCKHTAHIENLMQREEKRWGVR</sequence>
<dbReference type="PROSITE" id="PS50966">
    <property type="entry name" value="ZF_SWIM"/>
    <property type="match status" value="1"/>
</dbReference>
<gene>
    <name evidence="3" type="ORF">COV89_03745</name>
</gene>
<evidence type="ECO:0000259" key="2">
    <source>
        <dbReference type="PROSITE" id="PS50966"/>
    </source>
</evidence>
<evidence type="ECO:0000313" key="3">
    <source>
        <dbReference type="EMBL" id="PIQ69836.1"/>
    </source>
</evidence>
<feature type="domain" description="SWIM-type" evidence="2">
    <location>
        <begin position="76"/>
        <end position="117"/>
    </location>
</feature>
<organism evidence="3 4">
    <name type="scientific">Candidatus Shapirobacteria bacterium CG11_big_fil_rev_8_21_14_0_20_40_12</name>
    <dbReference type="NCBI Taxonomy" id="1974889"/>
    <lineage>
        <taxon>Bacteria</taxon>
        <taxon>Candidatus Shapironibacteriota</taxon>
    </lineage>
</organism>
<evidence type="ECO:0000256" key="1">
    <source>
        <dbReference type="PROSITE-ProRule" id="PRU00325"/>
    </source>
</evidence>